<proteinExistence type="predicted"/>
<feature type="domain" description="T6SS immunity protein Tdi1 C-terminal" evidence="1">
    <location>
        <begin position="81"/>
        <end position="150"/>
    </location>
</feature>
<dbReference type="InterPro" id="IPR015002">
    <property type="entry name" value="T6SS_Tdi1_C"/>
</dbReference>
<evidence type="ECO:0000313" key="3">
    <source>
        <dbReference type="Proteomes" id="UP000643279"/>
    </source>
</evidence>
<reference evidence="3" key="1">
    <citation type="journal article" date="2019" name="Int. J. Syst. Evol. Microbiol.">
        <title>The Global Catalogue of Microorganisms (GCM) 10K type strain sequencing project: providing services to taxonomists for standard genome sequencing and annotation.</title>
        <authorList>
            <consortium name="The Broad Institute Genomics Platform"/>
            <consortium name="The Broad Institute Genome Sequencing Center for Infectious Disease"/>
            <person name="Wu L."/>
            <person name="Ma J."/>
        </authorList>
    </citation>
    <scope>NUCLEOTIDE SEQUENCE [LARGE SCALE GENOMIC DNA]</scope>
    <source>
        <strain evidence="3">CGMCC 1.12778</strain>
    </source>
</reference>
<keyword evidence="3" id="KW-1185">Reference proteome</keyword>
<evidence type="ECO:0000259" key="1">
    <source>
        <dbReference type="Pfam" id="PF08906"/>
    </source>
</evidence>
<evidence type="ECO:0000313" key="2">
    <source>
        <dbReference type="EMBL" id="GGI02406.1"/>
    </source>
</evidence>
<gene>
    <name evidence="2" type="ORF">GCM10007170_44080</name>
</gene>
<sequence length="160" mass="17970">MVPPELAVLWTDYGVGTFHEGYLPVVNPDDWGQLVQDTHQGLNPLIPIMTTAMGDVIGWDGELLLLLDYRHGLVWTLFSEKFFLKHLDEPGYMEEELHWSPYPQAREQHGTPGPGQCFGYVPILAAGGAEKVENLQILDMHTHIEVITALTGPLDEFVTY</sequence>
<comment type="caution">
    <text evidence="2">The sequence shown here is derived from an EMBL/GenBank/DDBJ whole genome shotgun (WGS) entry which is preliminary data.</text>
</comment>
<protein>
    <recommendedName>
        <fullName evidence="1">T6SS immunity protein Tdi1 C-terminal domain-containing protein</fullName>
    </recommendedName>
</protein>
<dbReference type="Proteomes" id="UP000643279">
    <property type="component" value="Unassembled WGS sequence"/>
</dbReference>
<organism evidence="2 3">
    <name type="scientific">Arthrobacter liuii</name>
    <dbReference type="NCBI Taxonomy" id="1476996"/>
    <lineage>
        <taxon>Bacteria</taxon>
        <taxon>Bacillati</taxon>
        <taxon>Actinomycetota</taxon>
        <taxon>Actinomycetes</taxon>
        <taxon>Micrococcales</taxon>
        <taxon>Micrococcaceae</taxon>
        <taxon>Arthrobacter</taxon>
    </lineage>
</organism>
<dbReference type="EMBL" id="BMFW01000045">
    <property type="protein sequence ID" value="GGI02406.1"/>
    <property type="molecule type" value="Genomic_DNA"/>
</dbReference>
<name>A0ABQ2AYK2_9MICC</name>
<accession>A0ABQ2AYK2</accession>
<dbReference type="Pfam" id="PF08906">
    <property type="entry name" value="T6SS_Tdi1_C"/>
    <property type="match status" value="1"/>
</dbReference>